<sequence>MDVEQALNRCGGVARRPVLARFGISDAQLRKAVLGGVRQPARGIYALASAPDADVELVRNRQSRTCVSAAPFHGLWAIDHSGPPHVHQLRSHGRNEVHHGGLVLPSHPHRPVVSLADVLIHALRCLPWQESLVMVECAVGRGDMTVPFLLERLPGKRNGKAREVLQWVDRGADSLLETLARTHFRRAGIHVQPQFYIDGVGYMDLLLDGWLLVELDGRHHAEWKQVKKDHRRNNLSVIQGYTVLRYYYSDVVHDSEAMVAEVLAVLGRGKSADRASTVSRLATF</sequence>
<feature type="domain" description="DUF559" evidence="1">
    <location>
        <begin position="210"/>
        <end position="266"/>
    </location>
</feature>
<dbReference type="RefSeq" id="WP_345053942.1">
    <property type="nucleotide sequence ID" value="NZ_BAABED010000001.1"/>
</dbReference>
<keyword evidence="2" id="KW-0378">Hydrolase</keyword>
<evidence type="ECO:0000313" key="2">
    <source>
        <dbReference type="EMBL" id="MFB9716475.1"/>
    </source>
</evidence>
<keyword evidence="2" id="KW-0255">Endonuclease</keyword>
<keyword evidence="2" id="KW-0540">Nuclease</keyword>
<dbReference type="GO" id="GO:0004519">
    <property type="term" value="F:endonuclease activity"/>
    <property type="evidence" value="ECO:0007669"/>
    <property type="project" value="UniProtKB-KW"/>
</dbReference>
<gene>
    <name evidence="2" type="ORF">ACFFPI_20470</name>
</gene>
<dbReference type="InterPro" id="IPR007569">
    <property type="entry name" value="DUF559"/>
</dbReference>
<dbReference type="Pfam" id="PF04480">
    <property type="entry name" value="DUF559"/>
    <property type="match status" value="1"/>
</dbReference>
<reference evidence="2 3" key="1">
    <citation type="submission" date="2024-09" db="EMBL/GenBank/DDBJ databases">
        <authorList>
            <person name="Sun Q."/>
            <person name="Mori K."/>
        </authorList>
    </citation>
    <scope>NUCLEOTIDE SEQUENCE [LARGE SCALE GENOMIC DNA]</scope>
    <source>
        <strain evidence="2 3">JCM 13519</strain>
    </source>
</reference>
<accession>A0ABV5UW75</accession>
<protein>
    <submittedName>
        <fullName evidence="2">Endonuclease domain-containing protein</fullName>
    </submittedName>
</protein>
<proteinExistence type="predicted"/>
<name>A0ABV5UW75_9MICC</name>
<evidence type="ECO:0000313" key="3">
    <source>
        <dbReference type="Proteomes" id="UP001589536"/>
    </source>
</evidence>
<evidence type="ECO:0000259" key="1">
    <source>
        <dbReference type="Pfam" id="PF04480"/>
    </source>
</evidence>
<comment type="caution">
    <text evidence="2">The sequence shown here is derived from an EMBL/GenBank/DDBJ whole genome shotgun (WGS) entry which is preliminary data.</text>
</comment>
<dbReference type="Proteomes" id="UP001589536">
    <property type="component" value="Unassembled WGS sequence"/>
</dbReference>
<organism evidence="2 3">
    <name type="scientific">Arthrobacter methylotrophus</name>
    <dbReference type="NCBI Taxonomy" id="121291"/>
    <lineage>
        <taxon>Bacteria</taxon>
        <taxon>Bacillati</taxon>
        <taxon>Actinomycetota</taxon>
        <taxon>Actinomycetes</taxon>
        <taxon>Micrococcales</taxon>
        <taxon>Micrococcaceae</taxon>
        <taxon>Arthrobacter</taxon>
    </lineage>
</organism>
<dbReference type="Gene3D" id="3.40.960.10">
    <property type="entry name" value="VSR Endonuclease"/>
    <property type="match status" value="1"/>
</dbReference>
<dbReference type="EMBL" id="JBHMBH010000050">
    <property type="protein sequence ID" value="MFB9716475.1"/>
    <property type="molecule type" value="Genomic_DNA"/>
</dbReference>
<keyword evidence="3" id="KW-1185">Reference proteome</keyword>